<keyword evidence="7 11" id="KW-1133">Transmembrane helix</keyword>
<keyword evidence="5" id="KW-0997">Cell inner membrane</keyword>
<reference evidence="13" key="1">
    <citation type="journal article" date="2014" name="Int. J. Syst. Evol. Microbiol.">
        <title>Complete genome of a new Firmicutes species belonging to the dominant human colonic microbiota ('Ruminococcus bicirculans') reveals two chromosomes and a selective capacity to utilize plant glucans.</title>
        <authorList>
            <consortium name="NISC Comparative Sequencing Program"/>
            <person name="Wegmann U."/>
            <person name="Louis P."/>
            <person name="Goesmann A."/>
            <person name="Henrissat B."/>
            <person name="Duncan S.H."/>
            <person name="Flint H.J."/>
        </authorList>
    </citation>
    <scope>NUCLEOTIDE SEQUENCE</scope>
    <source>
        <strain evidence="13">CGMCC 1.15931</strain>
    </source>
</reference>
<dbReference type="EMBL" id="BMKG01000002">
    <property type="protein sequence ID" value="GGB86673.1"/>
    <property type="molecule type" value="Genomic_DNA"/>
</dbReference>
<accession>A0A6I3SUC6</accession>
<dbReference type="InterPro" id="IPR012902">
    <property type="entry name" value="N_methyl_site"/>
</dbReference>
<proteinExistence type="inferred from homology"/>
<evidence type="ECO:0000313" key="16">
    <source>
        <dbReference type="Proteomes" id="UP000622638"/>
    </source>
</evidence>
<reference evidence="14 15" key="3">
    <citation type="submission" date="2019-11" db="EMBL/GenBank/DDBJ databases">
        <title>Type strains purchased from KCTC, JCM and DSMZ.</title>
        <authorList>
            <person name="Lu H."/>
        </authorList>
    </citation>
    <scope>NUCLEOTIDE SEQUENCE [LARGE SCALE GENOMIC DNA]</scope>
    <source>
        <strain evidence="14 15">KCTC 52429</strain>
    </source>
</reference>
<dbReference type="GO" id="GO:0005886">
    <property type="term" value="C:plasma membrane"/>
    <property type="evidence" value="ECO:0007669"/>
    <property type="project" value="UniProtKB-SubCell"/>
</dbReference>
<evidence type="ECO:0000256" key="7">
    <source>
        <dbReference type="ARBA" id="ARBA00022989"/>
    </source>
</evidence>
<dbReference type="NCBIfam" id="TIGR02532">
    <property type="entry name" value="IV_pilin_GFxxxE"/>
    <property type="match status" value="1"/>
</dbReference>
<dbReference type="InterPro" id="IPR022346">
    <property type="entry name" value="T2SS_GspH"/>
</dbReference>
<name>A0A6I3SUC6_9BURK</name>
<dbReference type="EMBL" id="WNKZ01000010">
    <property type="protein sequence ID" value="MTV52286.1"/>
    <property type="molecule type" value="Genomic_DNA"/>
</dbReference>
<evidence type="ECO:0000256" key="8">
    <source>
        <dbReference type="ARBA" id="ARBA00023136"/>
    </source>
</evidence>
<evidence type="ECO:0000256" key="4">
    <source>
        <dbReference type="ARBA" id="ARBA00022481"/>
    </source>
</evidence>
<evidence type="ECO:0000256" key="6">
    <source>
        <dbReference type="ARBA" id="ARBA00022692"/>
    </source>
</evidence>
<dbReference type="PROSITE" id="PS00409">
    <property type="entry name" value="PROKAR_NTER_METHYL"/>
    <property type="match status" value="1"/>
</dbReference>
<feature type="domain" description="General secretion pathway GspH" evidence="12">
    <location>
        <begin position="56"/>
        <end position="173"/>
    </location>
</feature>
<dbReference type="GO" id="GO:0015627">
    <property type="term" value="C:type II protein secretion system complex"/>
    <property type="evidence" value="ECO:0007669"/>
    <property type="project" value="InterPro"/>
</dbReference>
<evidence type="ECO:0000313" key="15">
    <source>
        <dbReference type="Proteomes" id="UP000430634"/>
    </source>
</evidence>
<evidence type="ECO:0000256" key="11">
    <source>
        <dbReference type="SAM" id="Phobius"/>
    </source>
</evidence>
<keyword evidence="16" id="KW-1185">Reference proteome</keyword>
<reference evidence="16" key="2">
    <citation type="journal article" date="2019" name="Int. J. Syst. Evol. Microbiol.">
        <title>The Global Catalogue of Microorganisms (GCM) 10K type strain sequencing project: providing services to taxonomists for standard genome sequencing and annotation.</title>
        <authorList>
            <consortium name="The Broad Institute Genomics Platform"/>
            <consortium name="The Broad Institute Genome Sequencing Center for Infectious Disease"/>
            <person name="Wu L."/>
            <person name="Ma J."/>
        </authorList>
    </citation>
    <scope>NUCLEOTIDE SEQUENCE [LARGE SCALE GENOMIC DNA]</scope>
    <source>
        <strain evidence="16">CGMCC 1.15931</strain>
    </source>
</reference>
<dbReference type="GO" id="GO:0015628">
    <property type="term" value="P:protein secretion by the type II secretion system"/>
    <property type="evidence" value="ECO:0007669"/>
    <property type="project" value="InterPro"/>
</dbReference>
<evidence type="ECO:0000256" key="9">
    <source>
        <dbReference type="ARBA" id="ARBA00025772"/>
    </source>
</evidence>
<feature type="transmembrane region" description="Helical" evidence="11">
    <location>
        <begin position="12"/>
        <end position="33"/>
    </location>
</feature>
<dbReference type="Pfam" id="PF12019">
    <property type="entry name" value="GspH"/>
    <property type="match status" value="1"/>
</dbReference>
<dbReference type="AlphaFoldDB" id="A0A6I3SUC6"/>
<dbReference type="Gene3D" id="3.30.700.10">
    <property type="entry name" value="Glycoprotein, Type 4 Pilin"/>
    <property type="match status" value="1"/>
</dbReference>
<comment type="similarity">
    <text evidence="9">Belongs to the GSP H family.</text>
</comment>
<evidence type="ECO:0000256" key="1">
    <source>
        <dbReference type="ARBA" id="ARBA00004377"/>
    </source>
</evidence>
<comment type="caution">
    <text evidence="14">The sequence shown here is derived from an EMBL/GenBank/DDBJ whole genome shotgun (WGS) entry which is preliminary data.</text>
</comment>
<keyword evidence="6 11" id="KW-0812">Transmembrane</keyword>
<dbReference type="Proteomes" id="UP000622638">
    <property type="component" value="Unassembled WGS sequence"/>
</dbReference>
<reference evidence="13" key="4">
    <citation type="submission" date="2024-05" db="EMBL/GenBank/DDBJ databases">
        <authorList>
            <person name="Sun Q."/>
            <person name="Zhou Y."/>
        </authorList>
    </citation>
    <scope>NUCLEOTIDE SEQUENCE</scope>
    <source>
        <strain evidence="13">CGMCC 1.15931</strain>
    </source>
</reference>
<evidence type="ECO:0000256" key="5">
    <source>
        <dbReference type="ARBA" id="ARBA00022519"/>
    </source>
</evidence>
<dbReference type="Pfam" id="PF07963">
    <property type="entry name" value="N_methyl"/>
    <property type="match status" value="1"/>
</dbReference>
<protein>
    <recommendedName>
        <fullName evidence="2">Type II secretion system protein H</fullName>
    </recommendedName>
    <alternativeName>
        <fullName evidence="10">General secretion pathway protein H</fullName>
    </alternativeName>
</protein>
<dbReference type="InterPro" id="IPR045584">
    <property type="entry name" value="Pilin-like"/>
</dbReference>
<dbReference type="RefSeq" id="WP_155469614.1">
    <property type="nucleotide sequence ID" value="NZ_BMKG01000002.1"/>
</dbReference>
<keyword evidence="3" id="KW-1003">Cell membrane</keyword>
<keyword evidence="8 11" id="KW-0472">Membrane</keyword>
<dbReference type="Proteomes" id="UP000430634">
    <property type="component" value="Unassembled WGS sequence"/>
</dbReference>
<evidence type="ECO:0000256" key="10">
    <source>
        <dbReference type="ARBA" id="ARBA00030775"/>
    </source>
</evidence>
<comment type="subcellular location">
    <subcellularLocation>
        <location evidence="1">Cell inner membrane</location>
        <topology evidence="1">Single-pass membrane protein</topology>
    </subcellularLocation>
</comment>
<evidence type="ECO:0000259" key="12">
    <source>
        <dbReference type="Pfam" id="PF12019"/>
    </source>
</evidence>
<dbReference type="SUPFAM" id="SSF54523">
    <property type="entry name" value="Pili subunits"/>
    <property type="match status" value="1"/>
</dbReference>
<evidence type="ECO:0000256" key="2">
    <source>
        <dbReference type="ARBA" id="ARBA00021549"/>
    </source>
</evidence>
<keyword evidence="4" id="KW-0488">Methylation</keyword>
<sequence>MHPLITPRRQRGFTLVESMAALAVIAALLAVGIPNMTTWVVSNKARSAAEFYGEGFAMARREAVTRNAASRLVLSPNPNGQLDWQVDVCFPVPAMPCSADSGSWSTVDAAADNDPNAASPFRSIYRAAGALPSAEVLVPTVQPQGSSTVYFTALGWVDTTDQQRLARLTLTPAADLRDAVAPVALVVTLAGIASKCNPAIAAPDSRACPP</sequence>
<organism evidence="14 15">
    <name type="scientific">Pseudoduganella buxea</name>
    <dbReference type="NCBI Taxonomy" id="1949069"/>
    <lineage>
        <taxon>Bacteria</taxon>
        <taxon>Pseudomonadati</taxon>
        <taxon>Pseudomonadota</taxon>
        <taxon>Betaproteobacteria</taxon>
        <taxon>Burkholderiales</taxon>
        <taxon>Oxalobacteraceae</taxon>
        <taxon>Telluria group</taxon>
        <taxon>Pseudoduganella</taxon>
    </lineage>
</organism>
<evidence type="ECO:0000313" key="14">
    <source>
        <dbReference type="EMBL" id="MTV52286.1"/>
    </source>
</evidence>
<gene>
    <name evidence="13" type="ORF">GCM10011572_05810</name>
    <name evidence="14" type="ORF">GM672_06000</name>
</gene>
<evidence type="ECO:0000313" key="13">
    <source>
        <dbReference type="EMBL" id="GGB86673.1"/>
    </source>
</evidence>
<evidence type="ECO:0000256" key="3">
    <source>
        <dbReference type="ARBA" id="ARBA00022475"/>
    </source>
</evidence>
<dbReference type="OrthoDB" id="5956286at2"/>